<feature type="transmembrane region" description="Helical" evidence="6">
    <location>
        <begin position="26"/>
        <end position="44"/>
    </location>
</feature>
<dbReference type="PANTHER" id="PTHR21236:SF2">
    <property type="entry name" value="PROTEIN YIPF"/>
    <property type="match status" value="1"/>
</dbReference>
<dbReference type="GO" id="GO:0048280">
    <property type="term" value="P:vesicle fusion with Golgi apparatus"/>
    <property type="evidence" value="ECO:0007669"/>
    <property type="project" value="TreeGrafter"/>
</dbReference>
<gene>
    <name evidence="8" type="ORF">SINC0208_LOCUS7731</name>
</gene>
<feature type="domain" description="Yip1" evidence="7">
    <location>
        <begin position="2"/>
        <end position="131"/>
    </location>
</feature>
<protein>
    <recommendedName>
        <fullName evidence="6">Protein YIPF</fullName>
    </recommendedName>
</protein>
<organism evidence="8">
    <name type="scientific">Strombidium inclinatum</name>
    <dbReference type="NCBI Taxonomy" id="197538"/>
    <lineage>
        <taxon>Eukaryota</taxon>
        <taxon>Sar</taxon>
        <taxon>Alveolata</taxon>
        <taxon>Ciliophora</taxon>
        <taxon>Intramacronucleata</taxon>
        <taxon>Spirotrichea</taxon>
        <taxon>Oligotrichia</taxon>
        <taxon>Strombidiidae</taxon>
        <taxon>Strombidium</taxon>
    </lineage>
</organism>
<dbReference type="Pfam" id="PF04893">
    <property type="entry name" value="Yip1"/>
    <property type="match status" value="1"/>
</dbReference>
<comment type="caution">
    <text evidence="6">Lacks conserved residue(s) required for the propagation of feature annotation.</text>
</comment>
<dbReference type="GO" id="GO:0000139">
    <property type="term" value="C:Golgi membrane"/>
    <property type="evidence" value="ECO:0007669"/>
    <property type="project" value="UniProtKB-SubCell"/>
</dbReference>
<feature type="transmembrane region" description="Helical" evidence="6">
    <location>
        <begin position="56"/>
        <end position="77"/>
    </location>
</feature>
<feature type="transmembrane region" description="Helical" evidence="6">
    <location>
        <begin position="116"/>
        <end position="133"/>
    </location>
</feature>
<name>A0A7S3MY48_9SPIT</name>
<evidence type="ECO:0000259" key="7">
    <source>
        <dbReference type="Pfam" id="PF04893"/>
    </source>
</evidence>
<evidence type="ECO:0000313" key="8">
    <source>
        <dbReference type="EMBL" id="CAE0327104.1"/>
    </source>
</evidence>
<keyword evidence="5 6" id="KW-0472">Membrane</keyword>
<keyword evidence="4 6" id="KW-1133">Transmembrane helix</keyword>
<dbReference type="PANTHER" id="PTHR21236">
    <property type="entry name" value="GOLGI MEMBRANE PROTEIN YIP1"/>
    <property type="match status" value="1"/>
</dbReference>
<feature type="transmembrane region" description="Helical" evidence="6">
    <location>
        <begin position="83"/>
        <end position="104"/>
    </location>
</feature>
<dbReference type="EMBL" id="HBIH01019347">
    <property type="protein sequence ID" value="CAE0327104.1"/>
    <property type="molecule type" value="Transcribed_RNA"/>
</dbReference>
<evidence type="ECO:0000256" key="1">
    <source>
        <dbReference type="ARBA" id="ARBA00004141"/>
    </source>
</evidence>
<evidence type="ECO:0000256" key="5">
    <source>
        <dbReference type="ARBA" id="ARBA00023136"/>
    </source>
</evidence>
<evidence type="ECO:0000256" key="2">
    <source>
        <dbReference type="ARBA" id="ARBA00010596"/>
    </source>
</evidence>
<evidence type="ECO:0000256" key="6">
    <source>
        <dbReference type="RuleBase" id="RU361264"/>
    </source>
</evidence>
<accession>A0A7S3MY48</accession>
<dbReference type="InterPro" id="IPR006977">
    <property type="entry name" value="Yip1_dom"/>
</dbReference>
<dbReference type="GO" id="GO:0005802">
    <property type="term" value="C:trans-Golgi network"/>
    <property type="evidence" value="ECO:0007669"/>
    <property type="project" value="TreeGrafter"/>
</dbReference>
<reference evidence="8" key="1">
    <citation type="submission" date="2021-01" db="EMBL/GenBank/DDBJ databases">
        <authorList>
            <person name="Corre E."/>
            <person name="Pelletier E."/>
            <person name="Niang G."/>
            <person name="Scheremetjew M."/>
            <person name="Finn R."/>
            <person name="Kale V."/>
            <person name="Holt S."/>
            <person name="Cochrane G."/>
            <person name="Meng A."/>
            <person name="Brown T."/>
            <person name="Cohen L."/>
        </authorList>
    </citation>
    <scope>NUCLEOTIDE SEQUENCE</scope>
    <source>
        <strain evidence="8">S3</strain>
    </source>
</reference>
<evidence type="ECO:0000256" key="3">
    <source>
        <dbReference type="ARBA" id="ARBA00022692"/>
    </source>
</evidence>
<comment type="similarity">
    <text evidence="2 6">Belongs to the YIP1 family.</text>
</comment>
<sequence length="134" mass="14915">MAGPLLVYVLFGIALLLRGKVQFGNIYGFGLTGCFGIFAIINLLSNKGQYVELYSVISILGYSLLPFCFLAFLSTFLDLSGNYFGTALSVLMVIWSTVTATRFFEYGLGLEDKKFLIGYPIVLFYTVFMLLAMF</sequence>
<keyword evidence="3 6" id="KW-0812">Transmembrane</keyword>
<proteinExistence type="inferred from homology"/>
<evidence type="ECO:0000256" key="4">
    <source>
        <dbReference type="ARBA" id="ARBA00022989"/>
    </source>
</evidence>
<dbReference type="AlphaFoldDB" id="A0A7S3MY48"/>
<comment type="subcellular location">
    <subcellularLocation>
        <location evidence="6">Golgi apparatus membrane</location>
        <topology evidence="6">Multi-pass membrane protein</topology>
    </subcellularLocation>
    <subcellularLocation>
        <location evidence="1">Membrane</location>
        <topology evidence="1">Multi-pass membrane protein</topology>
    </subcellularLocation>
</comment>
<dbReference type="InterPro" id="IPR045231">
    <property type="entry name" value="Yip1/4-like"/>
</dbReference>
<dbReference type="GO" id="GO:0006888">
    <property type="term" value="P:endoplasmic reticulum to Golgi vesicle-mediated transport"/>
    <property type="evidence" value="ECO:0007669"/>
    <property type="project" value="InterPro"/>
</dbReference>